<name>A0AAW8YEL5_PEDAC</name>
<evidence type="ECO:0000259" key="1">
    <source>
        <dbReference type="Pfam" id="PF13349"/>
    </source>
</evidence>
<organism evidence="2 3">
    <name type="scientific">Pediococcus acidilactici</name>
    <dbReference type="NCBI Taxonomy" id="1254"/>
    <lineage>
        <taxon>Bacteria</taxon>
        <taxon>Bacillati</taxon>
        <taxon>Bacillota</taxon>
        <taxon>Bacilli</taxon>
        <taxon>Lactobacillales</taxon>
        <taxon>Lactobacillaceae</taxon>
        <taxon>Pediococcus</taxon>
        <taxon>Pediococcus acidilactici group</taxon>
    </lineage>
</organism>
<evidence type="ECO:0000313" key="3">
    <source>
        <dbReference type="Proteomes" id="UP001280897"/>
    </source>
</evidence>
<accession>A0AAW8YEL5</accession>
<comment type="caution">
    <text evidence="2">The sequence shown here is derived from an EMBL/GenBank/DDBJ whole genome shotgun (WGS) entry which is preliminary data.</text>
</comment>
<feature type="domain" description="DUF4097" evidence="1">
    <location>
        <begin position="53"/>
        <end position="227"/>
    </location>
</feature>
<evidence type="ECO:0000313" key="2">
    <source>
        <dbReference type="EMBL" id="MDV2620440.1"/>
    </source>
</evidence>
<dbReference type="Proteomes" id="UP001280897">
    <property type="component" value="Unassembled WGS sequence"/>
</dbReference>
<dbReference type="EMBL" id="JAWJAV010000001">
    <property type="protein sequence ID" value="MDV2620440.1"/>
    <property type="molecule type" value="Genomic_DNA"/>
</dbReference>
<reference evidence="2" key="1">
    <citation type="journal article" date="2023" name="PeerJ">
        <title>Selection and evaluation of lactic acid bacteria from chicken feces in Thailand as potential probiotics.</title>
        <authorList>
            <person name="Khurajog B."/>
            <person name="Disastra Y."/>
            <person name="Lawwyne L.D."/>
            <person name="Sirichokchatchawan W."/>
            <person name="Niyomtham W."/>
            <person name="Yindee J."/>
            <person name="Hampson D.J."/>
            <person name="Prapasarakul N."/>
        </authorList>
    </citation>
    <scope>NUCLEOTIDE SEQUENCE</scope>
    <source>
        <strain evidence="2">BF9</strain>
    </source>
</reference>
<dbReference type="PROSITE" id="PS51257">
    <property type="entry name" value="PROKAR_LIPOPROTEIN"/>
    <property type="match status" value="1"/>
</dbReference>
<dbReference type="RefSeq" id="WP_198458925.1">
    <property type="nucleotide sequence ID" value="NZ_CP098368.1"/>
</dbReference>
<sequence length="270" mass="29738">MKGCLKTKTITLISTLSSVTISCWLAKKMYKNQQFQGVNSAKMHYHYDISAVHKINLYFERGTGTIEQTAGEQLKIEYYFANAAQENSFVYTENAEFGQLDLQLKRKNPLAPLNFFDGIFVKVGVPAAYKGQINVKTITGSLRAENLSLEKVSLKSATGDIAVHTLQSNQVLIKTTTGAISIDELVNIGHSANSATFISTTGAITLMHNNKLFTKETVKTTTGNVHLGIDQKLSDYLITYEGTRKKDSELVGNPVNKIVVKTMAGNVSRF</sequence>
<dbReference type="InterPro" id="IPR025164">
    <property type="entry name" value="Toastrack_DUF4097"/>
</dbReference>
<reference evidence="2" key="2">
    <citation type="submission" date="2023-10" db="EMBL/GenBank/DDBJ databases">
        <authorList>
            <person name="Khurajog B."/>
        </authorList>
    </citation>
    <scope>NUCLEOTIDE SEQUENCE</scope>
    <source>
        <strain evidence="2">BF9</strain>
    </source>
</reference>
<dbReference type="AlphaFoldDB" id="A0AAW8YEL5"/>
<gene>
    <name evidence="2" type="ORF">R0G89_01655</name>
</gene>
<proteinExistence type="predicted"/>
<protein>
    <submittedName>
        <fullName evidence="2">DUF4097 family beta strand repeat-containing protein</fullName>
    </submittedName>
</protein>
<dbReference type="Pfam" id="PF13349">
    <property type="entry name" value="DUF4097"/>
    <property type="match status" value="1"/>
</dbReference>